<feature type="transmembrane region" description="Helical" evidence="1">
    <location>
        <begin position="12"/>
        <end position="34"/>
    </location>
</feature>
<evidence type="ECO:0000313" key="3">
    <source>
        <dbReference type="Proteomes" id="UP001328107"/>
    </source>
</evidence>
<evidence type="ECO:0008006" key="4">
    <source>
        <dbReference type="Google" id="ProtNLM"/>
    </source>
</evidence>
<dbReference type="AlphaFoldDB" id="A0AAN5CVM0"/>
<sequence length="116" mass="12839">TVANESGKLAVSVTLITIMFVAMLLGTHIARWFIIRGIEVSKQHIEATKAVHRGFINALTSEGYLIIFSFYSLIAAVLVFEGVVQNVFLESTIFLAHSIQFALTPLFVINFVNPLK</sequence>
<keyword evidence="1" id="KW-1133">Transmembrane helix</keyword>
<reference evidence="3" key="1">
    <citation type="submission" date="2022-10" db="EMBL/GenBank/DDBJ databases">
        <title>Genome assembly of Pristionchus species.</title>
        <authorList>
            <person name="Yoshida K."/>
            <person name="Sommer R.J."/>
        </authorList>
    </citation>
    <scope>NUCLEOTIDE SEQUENCE [LARGE SCALE GENOMIC DNA]</scope>
    <source>
        <strain evidence="3">RS5460</strain>
    </source>
</reference>
<accession>A0AAN5CVM0</accession>
<dbReference type="EMBL" id="BTRK01000005">
    <property type="protein sequence ID" value="GMR51407.1"/>
    <property type="molecule type" value="Genomic_DNA"/>
</dbReference>
<evidence type="ECO:0000256" key="1">
    <source>
        <dbReference type="SAM" id="Phobius"/>
    </source>
</evidence>
<keyword evidence="1" id="KW-0472">Membrane</keyword>
<dbReference type="InterPro" id="IPR019421">
    <property type="entry name" value="7TM_GPCR_serpentine_rcpt_Srd"/>
</dbReference>
<organism evidence="2 3">
    <name type="scientific">Pristionchus mayeri</name>
    <dbReference type="NCBI Taxonomy" id="1317129"/>
    <lineage>
        <taxon>Eukaryota</taxon>
        <taxon>Metazoa</taxon>
        <taxon>Ecdysozoa</taxon>
        <taxon>Nematoda</taxon>
        <taxon>Chromadorea</taxon>
        <taxon>Rhabditida</taxon>
        <taxon>Rhabditina</taxon>
        <taxon>Diplogasteromorpha</taxon>
        <taxon>Diplogasteroidea</taxon>
        <taxon>Neodiplogasteridae</taxon>
        <taxon>Pristionchus</taxon>
    </lineage>
</organism>
<protein>
    <recommendedName>
        <fullName evidence="4">G protein-coupled receptor</fullName>
    </recommendedName>
</protein>
<feature type="transmembrane region" description="Helical" evidence="1">
    <location>
        <begin position="55"/>
        <end position="80"/>
    </location>
</feature>
<dbReference type="Proteomes" id="UP001328107">
    <property type="component" value="Unassembled WGS sequence"/>
</dbReference>
<feature type="non-terminal residue" evidence="2">
    <location>
        <position position="116"/>
    </location>
</feature>
<keyword evidence="3" id="KW-1185">Reference proteome</keyword>
<dbReference type="Pfam" id="PF10317">
    <property type="entry name" value="7TM_GPCR_Srd"/>
    <property type="match status" value="1"/>
</dbReference>
<feature type="non-terminal residue" evidence="2">
    <location>
        <position position="1"/>
    </location>
</feature>
<gene>
    <name evidence="2" type="ORF">PMAYCL1PPCAC_21602</name>
</gene>
<keyword evidence="1" id="KW-0812">Transmembrane</keyword>
<feature type="transmembrane region" description="Helical" evidence="1">
    <location>
        <begin position="92"/>
        <end position="112"/>
    </location>
</feature>
<name>A0AAN5CVM0_9BILA</name>
<evidence type="ECO:0000313" key="2">
    <source>
        <dbReference type="EMBL" id="GMR51407.1"/>
    </source>
</evidence>
<proteinExistence type="predicted"/>
<comment type="caution">
    <text evidence="2">The sequence shown here is derived from an EMBL/GenBank/DDBJ whole genome shotgun (WGS) entry which is preliminary data.</text>
</comment>